<evidence type="ECO:0000256" key="5">
    <source>
        <dbReference type="ARBA" id="ARBA00023141"/>
    </source>
</evidence>
<dbReference type="Proteomes" id="UP000632535">
    <property type="component" value="Unassembled WGS sequence"/>
</dbReference>
<comment type="caution">
    <text evidence="11">The sequence shown here is derived from an EMBL/GenBank/DDBJ whole genome shotgun (WGS) entry which is preliminary data.</text>
</comment>
<evidence type="ECO:0000256" key="1">
    <source>
        <dbReference type="ARBA" id="ARBA00004733"/>
    </source>
</evidence>
<evidence type="ECO:0000256" key="4">
    <source>
        <dbReference type="ARBA" id="ARBA00022822"/>
    </source>
</evidence>
<sequence>MSGTTGTAAPADMAAPATGSRTGDRIEALRAEGRAALIGYLPIGFPDVERSVEAVLAMVDAGVDVVELGMPYTDPVMDGPVIQRAAEAALAGGVRARDVLRFAEAVAEHTGGRVPALVMSYWNLVLRYGVDPFARDLAAAGGAGVITPDLIPDEGADWIAASDAHGLDRVFLVAPSSTTERLRLTAAASRGFVYAASTMGVTGAREQVGERAEQLVADTRAAGAERVCVGLGVSTGDQAAEVGRYADGVIVGSALVRTLLDDDTPWAARLDALQARTADLADGVRRARPGAASRGTRS</sequence>
<dbReference type="EC" id="4.2.1.20" evidence="8"/>
<evidence type="ECO:0000256" key="7">
    <source>
        <dbReference type="ARBA" id="ARBA00049047"/>
    </source>
</evidence>
<dbReference type="InterPro" id="IPR002028">
    <property type="entry name" value="Trp_synthase_suA"/>
</dbReference>
<comment type="function">
    <text evidence="8">The alpha subunit is responsible for the aldol cleavage of indoleglycerol phosphate to indole and glyceraldehyde 3-phosphate.</text>
</comment>
<keyword evidence="4 8" id="KW-0822">Tryptophan biosynthesis</keyword>
<evidence type="ECO:0000256" key="3">
    <source>
        <dbReference type="ARBA" id="ARBA00022605"/>
    </source>
</evidence>
<dbReference type="PANTHER" id="PTHR43406">
    <property type="entry name" value="TRYPTOPHAN SYNTHASE, ALPHA CHAIN"/>
    <property type="match status" value="1"/>
</dbReference>
<keyword evidence="12" id="KW-1185">Reference proteome</keyword>
<gene>
    <name evidence="8 11" type="primary">trpA</name>
    <name evidence="11" type="ORF">GCM10007368_13820</name>
</gene>
<comment type="pathway">
    <text evidence="1 8">Amino-acid biosynthesis; L-tryptophan biosynthesis; L-tryptophan from chorismate: step 5/5.</text>
</comment>
<dbReference type="PANTHER" id="PTHR43406:SF1">
    <property type="entry name" value="TRYPTOPHAN SYNTHASE ALPHA CHAIN, CHLOROPLASTIC"/>
    <property type="match status" value="1"/>
</dbReference>
<evidence type="ECO:0000256" key="9">
    <source>
        <dbReference type="RuleBase" id="RU003662"/>
    </source>
</evidence>
<dbReference type="HAMAP" id="MF_00131">
    <property type="entry name" value="Trp_synth_alpha"/>
    <property type="match status" value="1"/>
</dbReference>
<dbReference type="Gene3D" id="3.20.20.70">
    <property type="entry name" value="Aldolase class I"/>
    <property type="match status" value="1"/>
</dbReference>
<reference evidence="12" key="1">
    <citation type="journal article" date="2019" name="Int. J. Syst. Evol. Microbiol.">
        <title>The Global Catalogue of Microorganisms (GCM) 10K type strain sequencing project: providing services to taxonomists for standard genome sequencing and annotation.</title>
        <authorList>
            <consortium name="The Broad Institute Genomics Platform"/>
            <consortium name="The Broad Institute Genome Sequencing Center for Infectious Disease"/>
            <person name="Wu L."/>
            <person name="Ma J."/>
        </authorList>
    </citation>
    <scope>NUCLEOTIDE SEQUENCE [LARGE SCALE GENOMIC DNA]</scope>
    <source>
        <strain evidence="12">CCM 8653</strain>
    </source>
</reference>
<comment type="catalytic activity">
    <reaction evidence="7 8">
        <text>(1S,2R)-1-C-(indol-3-yl)glycerol 3-phosphate + L-serine = D-glyceraldehyde 3-phosphate + L-tryptophan + H2O</text>
        <dbReference type="Rhea" id="RHEA:10532"/>
        <dbReference type="ChEBI" id="CHEBI:15377"/>
        <dbReference type="ChEBI" id="CHEBI:33384"/>
        <dbReference type="ChEBI" id="CHEBI:57912"/>
        <dbReference type="ChEBI" id="CHEBI:58866"/>
        <dbReference type="ChEBI" id="CHEBI:59776"/>
        <dbReference type="EC" id="4.2.1.20"/>
    </reaction>
</comment>
<keyword evidence="3 8" id="KW-0028">Amino-acid biosynthesis</keyword>
<evidence type="ECO:0000313" key="11">
    <source>
        <dbReference type="EMBL" id="GGI06970.1"/>
    </source>
</evidence>
<evidence type="ECO:0000313" key="12">
    <source>
        <dbReference type="Proteomes" id="UP000632535"/>
    </source>
</evidence>
<evidence type="ECO:0000256" key="8">
    <source>
        <dbReference type="HAMAP-Rule" id="MF_00131"/>
    </source>
</evidence>
<feature type="compositionally biased region" description="Low complexity" evidence="10">
    <location>
        <begin position="1"/>
        <end position="19"/>
    </location>
</feature>
<dbReference type="NCBIfam" id="TIGR00262">
    <property type="entry name" value="trpA"/>
    <property type="match status" value="1"/>
</dbReference>
<dbReference type="PROSITE" id="PS00167">
    <property type="entry name" value="TRP_SYNTHASE_ALPHA"/>
    <property type="match status" value="1"/>
</dbReference>
<dbReference type="InterPro" id="IPR011060">
    <property type="entry name" value="RibuloseP-bd_barrel"/>
</dbReference>
<name>A0ABQ2B3D4_9MICO</name>
<keyword evidence="6 8" id="KW-0456">Lyase</keyword>
<evidence type="ECO:0000256" key="6">
    <source>
        <dbReference type="ARBA" id="ARBA00023239"/>
    </source>
</evidence>
<evidence type="ECO:0000256" key="10">
    <source>
        <dbReference type="SAM" id="MobiDB-lite"/>
    </source>
</evidence>
<comment type="similarity">
    <text evidence="8 9">Belongs to the TrpA family.</text>
</comment>
<comment type="subunit">
    <text evidence="2 8">Tetramer of two alpha and two beta chains.</text>
</comment>
<protein>
    <recommendedName>
        <fullName evidence="8">Tryptophan synthase alpha chain</fullName>
        <ecNumber evidence="8">4.2.1.20</ecNumber>
    </recommendedName>
</protein>
<feature type="active site" description="Proton acceptor" evidence="8">
    <location>
        <position position="67"/>
    </location>
</feature>
<proteinExistence type="inferred from homology"/>
<organism evidence="11 12">
    <name type="scientific">Isoptericola cucumis</name>
    <dbReference type="NCBI Taxonomy" id="1776856"/>
    <lineage>
        <taxon>Bacteria</taxon>
        <taxon>Bacillati</taxon>
        <taxon>Actinomycetota</taxon>
        <taxon>Actinomycetes</taxon>
        <taxon>Micrococcales</taxon>
        <taxon>Promicromonosporaceae</taxon>
        <taxon>Isoptericola</taxon>
    </lineage>
</organism>
<dbReference type="InterPro" id="IPR018204">
    <property type="entry name" value="Trp_synthase_alpha_AS"/>
</dbReference>
<feature type="region of interest" description="Disordered" evidence="10">
    <location>
        <begin position="1"/>
        <end position="23"/>
    </location>
</feature>
<dbReference type="SUPFAM" id="SSF51366">
    <property type="entry name" value="Ribulose-phoshate binding barrel"/>
    <property type="match status" value="1"/>
</dbReference>
<keyword evidence="5 8" id="KW-0057">Aromatic amino acid biosynthesis</keyword>
<feature type="active site" description="Proton acceptor" evidence="8">
    <location>
        <position position="78"/>
    </location>
</feature>
<accession>A0ABQ2B3D4</accession>
<dbReference type="CDD" id="cd04724">
    <property type="entry name" value="Tryptophan_synthase_alpha"/>
    <property type="match status" value="1"/>
</dbReference>
<evidence type="ECO:0000256" key="2">
    <source>
        <dbReference type="ARBA" id="ARBA00011270"/>
    </source>
</evidence>
<dbReference type="Pfam" id="PF00290">
    <property type="entry name" value="Trp_syntA"/>
    <property type="match status" value="1"/>
</dbReference>
<dbReference type="EMBL" id="BMDG01000004">
    <property type="protein sequence ID" value="GGI06970.1"/>
    <property type="molecule type" value="Genomic_DNA"/>
</dbReference>
<dbReference type="InterPro" id="IPR013785">
    <property type="entry name" value="Aldolase_TIM"/>
</dbReference>